<dbReference type="PROSITE" id="PS50817">
    <property type="entry name" value="INTEIN_N_TER"/>
    <property type="match status" value="1"/>
</dbReference>
<dbReference type="PROSITE" id="PS00330">
    <property type="entry name" value="HEMOLYSIN_CALCIUM"/>
    <property type="match status" value="5"/>
</dbReference>
<dbReference type="GO" id="GO:0016539">
    <property type="term" value="P:intein-mediated protein splicing"/>
    <property type="evidence" value="ECO:0007669"/>
    <property type="project" value="InterPro"/>
</dbReference>
<sequence length="605" mass="61977">MSDINGTSNNDTLQGTSENDEIKGLGGQDLISGAGGDDLIDGGDGDDVIYGDAGVGTAPGADAAPLSLEFGNLVSNTSSGSNNAQPGDVAVYSNVTTLEDGTPISARVILVSTSDPDLNVDLSGGTGFEILLNSGSGSNRGFGGETATIRMEFFNPATGEAVALNSTATFNDLDRNSVGDQESVTLDAGSFAGFGTAPDTSLAVSSGPGFVSAAGTEANSPNDQDAWFSAEFEDRTSIEFTLETRSTQSGFSMNGDLIEDVVTQPVEAGDDTIFGGAGQDTIFGQGGNDTLDGGEGDDSLSGGSGDDVLIGGQGQDVLEGGSGNDTLSGGAGRDSLSGGDDRDTFIDITAGDKVDGGEGGDDFDVLDLTGAGPLRVEFDAANPENGTVTFLDANGAVTGTTVFENIESVIPCFTPGTMIATPKGEVAVEALKVGDKVITRDNGVQEIRWHGITQIGAEELAAAPEFQPVLIEAGALGAGVPERDIMVSPQHRILISSADAAIYFDHREVLVAAKHLVGRAGVRRAREASVGYVHFMFDAHEVVLSNGAWSESFQPGEQTLDAMEEAARDEILALFPQLAGGNAAAAYPAARRTLKRHEVALLQAD</sequence>
<dbReference type="Proteomes" id="UP001315686">
    <property type="component" value="Unassembled WGS sequence"/>
</dbReference>
<organism evidence="5 6">
    <name type="scientific">Harenicola maris</name>
    <dbReference type="NCBI Taxonomy" id="2841044"/>
    <lineage>
        <taxon>Bacteria</taxon>
        <taxon>Pseudomonadati</taxon>
        <taxon>Pseudomonadota</taxon>
        <taxon>Alphaproteobacteria</taxon>
        <taxon>Rhodobacterales</taxon>
        <taxon>Paracoccaceae</taxon>
        <taxon>Harenicola</taxon>
    </lineage>
</organism>
<accession>A0AAP2G733</accession>
<feature type="region of interest" description="Disordered" evidence="3">
    <location>
        <begin position="281"/>
        <end position="344"/>
    </location>
</feature>
<dbReference type="InterPro" id="IPR001343">
    <property type="entry name" value="Hemolysn_Ca-bd"/>
</dbReference>
<dbReference type="Pfam" id="PF13403">
    <property type="entry name" value="Hint_2"/>
    <property type="match status" value="1"/>
</dbReference>
<dbReference type="SUPFAM" id="SSF51294">
    <property type="entry name" value="Hedgehog/intein (Hint) domain"/>
    <property type="match status" value="1"/>
</dbReference>
<keyword evidence="2" id="KW-0964">Secreted</keyword>
<dbReference type="Gene3D" id="2.150.10.10">
    <property type="entry name" value="Serralysin-like metalloprotease, C-terminal"/>
    <property type="match status" value="2"/>
</dbReference>
<feature type="region of interest" description="Disordered" evidence="3">
    <location>
        <begin position="1"/>
        <end position="28"/>
    </location>
</feature>
<dbReference type="PRINTS" id="PR00313">
    <property type="entry name" value="CABNDNGRPT"/>
</dbReference>
<evidence type="ECO:0000256" key="3">
    <source>
        <dbReference type="SAM" id="MobiDB-lite"/>
    </source>
</evidence>
<comment type="subcellular location">
    <subcellularLocation>
        <location evidence="1">Secreted</location>
    </subcellularLocation>
</comment>
<gene>
    <name evidence="5" type="ORF">IV417_05655</name>
</gene>
<dbReference type="Gene3D" id="2.170.16.10">
    <property type="entry name" value="Hedgehog/Intein (Hint) domain"/>
    <property type="match status" value="1"/>
</dbReference>
<evidence type="ECO:0000256" key="2">
    <source>
        <dbReference type="ARBA" id="ARBA00022525"/>
    </source>
</evidence>
<feature type="domain" description="Hedgehog/Intein (Hint)" evidence="4">
    <location>
        <begin position="411"/>
        <end position="556"/>
    </location>
</feature>
<comment type="caution">
    <text evidence="5">The sequence shown here is derived from an EMBL/GenBank/DDBJ whole genome shotgun (WGS) entry which is preliminary data.</text>
</comment>
<dbReference type="InterPro" id="IPR011049">
    <property type="entry name" value="Serralysin-like_metalloprot_C"/>
</dbReference>
<dbReference type="InterPro" id="IPR028992">
    <property type="entry name" value="Hedgehog/Intein_dom"/>
</dbReference>
<protein>
    <submittedName>
        <fullName evidence="5">Hint domain-containing protein</fullName>
    </submittedName>
</protein>
<evidence type="ECO:0000313" key="5">
    <source>
        <dbReference type="EMBL" id="MBT0956861.1"/>
    </source>
</evidence>
<dbReference type="RefSeq" id="WP_327793050.1">
    <property type="nucleotide sequence ID" value="NZ_JADQAZ010000001.1"/>
</dbReference>
<dbReference type="Pfam" id="PF00353">
    <property type="entry name" value="HemolysinCabind"/>
    <property type="match status" value="2"/>
</dbReference>
<dbReference type="EMBL" id="JADQAZ010000001">
    <property type="protein sequence ID" value="MBT0956861.1"/>
    <property type="molecule type" value="Genomic_DNA"/>
</dbReference>
<evidence type="ECO:0000259" key="4">
    <source>
        <dbReference type="Pfam" id="PF13403"/>
    </source>
</evidence>
<dbReference type="InterPro" id="IPR006141">
    <property type="entry name" value="Intein_N"/>
</dbReference>
<dbReference type="GO" id="GO:0005576">
    <property type="term" value="C:extracellular region"/>
    <property type="evidence" value="ECO:0007669"/>
    <property type="project" value="UniProtKB-SubCell"/>
</dbReference>
<dbReference type="SUPFAM" id="SSF51120">
    <property type="entry name" value="beta-Roll"/>
    <property type="match status" value="1"/>
</dbReference>
<dbReference type="InterPro" id="IPR050557">
    <property type="entry name" value="RTX_toxin/Mannuronan_C5-epim"/>
</dbReference>
<dbReference type="PANTHER" id="PTHR38340:SF1">
    <property type="entry name" value="S-LAYER PROTEIN"/>
    <property type="match status" value="1"/>
</dbReference>
<dbReference type="AlphaFoldDB" id="A0AAP2G733"/>
<dbReference type="GO" id="GO:0005509">
    <property type="term" value="F:calcium ion binding"/>
    <property type="evidence" value="ECO:0007669"/>
    <property type="project" value="InterPro"/>
</dbReference>
<proteinExistence type="predicted"/>
<dbReference type="PANTHER" id="PTHR38340">
    <property type="entry name" value="S-LAYER PROTEIN"/>
    <property type="match status" value="1"/>
</dbReference>
<reference evidence="5 6" key="1">
    <citation type="journal article" date="2021" name="Arch. Microbiol.">
        <title>Harenicola maris gen. nov., sp. nov. isolated from the Sea of Japan shallow sediments.</title>
        <authorList>
            <person name="Romanenko L.A."/>
            <person name="Kurilenko V.V."/>
            <person name="Chernysheva N.Y."/>
            <person name="Tekutyeva L.A."/>
            <person name="Velansky P.V."/>
            <person name="Svetashev V.I."/>
            <person name="Isaeva M.P."/>
        </authorList>
    </citation>
    <scope>NUCLEOTIDE SEQUENCE [LARGE SCALE GENOMIC DNA]</scope>
    <source>
        <strain evidence="5 6">KMM 3653</strain>
    </source>
</reference>
<evidence type="ECO:0000256" key="1">
    <source>
        <dbReference type="ARBA" id="ARBA00004613"/>
    </source>
</evidence>
<feature type="compositionally biased region" description="Polar residues" evidence="3">
    <location>
        <begin position="1"/>
        <end position="17"/>
    </location>
</feature>
<dbReference type="InterPro" id="IPR018511">
    <property type="entry name" value="Hemolysin-typ_Ca-bd_CS"/>
</dbReference>
<keyword evidence="6" id="KW-1185">Reference proteome</keyword>
<name>A0AAP2G733_9RHOB</name>
<dbReference type="InterPro" id="IPR036844">
    <property type="entry name" value="Hint_dom_sf"/>
</dbReference>
<evidence type="ECO:0000313" key="6">
    <source>
        <dbReference type="Proteomes" id="UP001315686"/>
    </source>
</evidence>